<dbReference type="RefSeq" id="WP_184867734.1">
    <property type="nucleotide sequence ID" value="NZ_JACHIR010000001.1"/>
</dbReference>
<evidence type="ECO:0000313" key="2">
    <source>
        <dbReference type="Proteomes" id="UP000585638"/>
    </source>
</evidence>
<keyword evidence="2" id="KW-1185">Reference proteome</keyword>
<dbReference type="EMBL" id="JACHIR010000001">
    <property type="protein sequence ID" value="MBB5896024.1"/>
    <property type="molecule type" value="Genomic_DNA"/>
</dbReference>
<gene>
    <name evidence="1" type="ORF">BJ998_007220</name>
</gene>
<protein>
    <recommendedName>
        <fullName evidence="3">Circularly permuted ATP-grasp superfamily protein</fullName>
    </recommendedName>
</protein>
<comment type="caution">
    <text evidence="1">The sequence shown here is derived from an EMBL/GenBank/DDBJ whole genome shotgun (WGS) entry which is preliminary data.</text>
</comment>
<sequence length="435" mass="47338">MPNVVTKQYLAESANSRPLRHAARELRLPETYAASYGNLQLDRPLFVPEAEITAFAADLAAVFDILVSLPGRLFDGDLRRYCAALGMDDRLAALMCRGATGAPPLYARADAYHDGTSFKLLELNVGSELGGLDTAQLNRAFLARPEFADFAQRHELGHVDTIPRVAAALRQAALVDEPVVALIESTDGLAAHEHVFLALREALRDQGIDLLLGEIHELDEQNGKITLRGTPLDVVLRYFVAGELVDDPTAQQKLDLLIEAPETVLFTPLEGGVYASKGSLAMLHDPAVRATFSAEEHAVVDRVVPWTRLLGAEDGQDALFRHCRDERRNLVLKPGVGYGGVGTVVGHAVTDEEWERALAERRTGDHVVQRRVRPRTEPVLNAETNAIEEWVANWGIFVDSAGYAGGFVRALKPADGSVVSYSNSGTRGTCVFTTS</sequence>
<evidence type="ECO:0008006" key="3">
    <source>
        <dbReference type="Google" id="ProtNLM"/>
    </source>
</evidence>
<dbReference type="AlphaFoldDB" id="A0A7W9KNW8"/>
<dbReference type="SUPFAM" id="SSF56059">
    <property type="entry name" value="Glutathione synthetase ATP-binding domain-like"/>
    <property type="match status" value="1"/>
</dbReference>
<accession>A0A7W9KNW8</accession>
<evidence type="ECO:0000313" key="1">
    <source>
        <dbReference type="EMBL" id="MBB5896024.1"/>
    </source>
</evidence>
<reference evidence="1 2" key="1">
    <citation type="submission" date="2020-08" db="EMBL/GenBank/DDBJ databases">
        <title>Sequencing the genomes of 1000 actinobacteria strains.</title>
        <authorList>
            <person name="Klenk H.-P."/>
        </authorList>
    </citation>
    <scope>NUCLEOTIDE SEQUENCE [LARGE SCALE GENOMIC DNA]</scope>
    <source>
        <strain evidence="1 2">DSM 43851</strain>
    </source>
</reference>
<organism evidence="1 2">
    <name type="scientific">Kutzneria kofuensis</name>
    <dbReference type="NCBI Taxonomy" id="103725"/>
    <lineage>
        <taxon>Bacteria</taxon>
        <taxon>Bacillati</taxon>
        <taxon>Actinomycetota</taxon>
        <taxon>Actinomycetes</taxon>
        <taxon>Pseudonocardiales</taxon>
        <taxon>Pseudonocardiaceae</taxon>
        <taxon>Kutzneria</taxon>
    </lineage>
</organism>
<name>A0A7W9KNW8_9PSEU</name>
<proteinExistence type="predicted"/>
<dbReference type="Proteomes" id="UP000585638">
    <property type="component" value="Unassembled WGS sequence"/>
</dbReference>